<organism evidence="2 3">
    <name type="scientific">Myroides odoratus</name>
    <name type="common">Flavobacterium odoratum</name>
    <dbReference type="NCBI Taxonomy" id="256"/>
    <lineage>
        <taxon>Bacteria</taxon>
        <taxon>Pseudomonadati</taxon>
        <taxon>Bacteroidota</taxon>
        <taxon>Flavobacteriia</taxon>
        <taxon>Flavobacteriales</taxon>
        <taxon>Flavobacteriaceae</taxon>
        <taxon>Myroides</taxon>
    </lineage>
</organism>
<protein>
    <submittedName>
        <fullName evidence="2">Uncharacterized protein</fullName>
    </submittedName>
</protein>
<reference evidence="2 3" key="1">
    <citation type="submission" date="2021-01" db="EMBL/GenBank/DDBJ databases">
        <title>FDA dAtabase for Regulatory Grade micrObial Sequences (FDA-ARGOS): Supporting development and validation of Infectious Disease Dx tests.</title>
        <authorList>
            <person name="Sproer C."/>
            <person name="Gronow S."/>
            <person name="Severitt S."/>
            <person name="Schroder I."/>
            <person name="Tallon L."/>
            <person name="Sadzewicz L."/>
            <person name="Zhao X."/>
            <person name="Boylan J."/>
            <person name="Ott S."/>
            <person name="Bowen H."/>
            <person name="Vavikolanu K."/>
            <person name="Mehta A."/>
            <person name="Aluvathingal J."/>
            <person name="Nadendla S."/>
            <person name="Lowell S."/>
            <person name="Myers T."/>
            <person name="Yan Y."/>
            <person name="Sichtig H."/>
        </authorList>
    </citation>
    <scope>NUCLEOTIDE SEQUENCE [LARGE SCALE GENOMIC DNA]</scope>
    <source>
        <strain evidence="2 3">FDAARGOS_1131</strain>
    </source>
</reference>
<evidence type="ECO:0000313" key="3">
    <source>
        <dbReference type="Proteomes" id="UP000596202"/>
    </source>
</evidence>
<accession>A0A9Q7E9R7</accession>
<sequence length="2002" mass="219249">MKKRLLCVAALLLVLSVKAQVGIGTKTPSKSASLTIFSNDKGLLIPSISLLSTDDKTTISNGNVESLLVYANIKQGDIEPGFYYWSKDKWLRLVSDTDVNSIVIKNFEEIVKNENVQNILKTIGGNVFYDGNKFEYLDRSGSKRELLFESIVKANETITTLVKDSSGNGRYTYKNEVGAEVIIDVQADVINNFSDIINNTDVQEVLNNIINNAGGNVTYNGTDLVYKDGNGDDQIINLDQLVKANETVTTLLANTDGTYTYKSENGTETIIDIPASVANNFETIVNNNPEKVKEIIEQVAKDVEGNVTYNGTDLLYKDAAGADQVINLDQLVKANETVTTLLANTDGTYTYKSENGTETIIDIPASVANNFETIVNNNPEKVKEIIEKVAKDVEGNVTYNGTDLVYKDATGNDQVINLDQLVKANETVTTLLANTDGTYTYKSENGTETIIDIPASVANNFETIVNNNPEKVKEIIEKVAKDVEGNVTYNGTDLLYKDATGADQVINLDQLVKANETVTTLLANTDGTYTYKSENGTETIIDIPASVANNFETIVNNNPEKVKEIIEQVAKDVEGNVTYNGTDLVYKDGNGDDQVINLEQLVKANETVTTLLANTDGTYTYKSENGTETIIDIPASVANNFETIVNTNPEKVKEIIEKVAKDVEGNVTYNGTDLVYKDGNGDDQVINLEQLVKANETVTTLLANTDGTYTYKSENGTETIIDIPASVANNFETIVNNNPEKVKEIIEKVAKDVEGNVTYNGTDLVYKDGNGDDQIINLDQLVKANETVTTLLANTDGTYTYKSENGTETIIDIPASVANNFETIVNNNPEKVKEIIEKVAKDVEGNVTYNGTDLVYKDGNGDDQIINLDQLVKANETVTTLLANTDGTYTYKSENGTETIIDIPASVANNFETIVNTNPEKVKEIIEKVAKDVEGNVTYNGTDLVYKDGNGDDQIINLDQLVKANETVTTLLANTDGTYTYKSENGTETIIDIPASVANNFETIVNNNPEKVKEIIEQVAKDVEGNVTYNGTDLLYKDGTGNDQVINLDQLVKANETVTTLLVNTDGTYTYKSENGTETIIDIPASVANNFETIVNNNPEKVKEIIEQVAKDVEGNVTYNGTELVYKDGNGDDQVINLDQLVKANETVTTLLVNTDGTYTYKSENGTETIIDIPASVANNFETIVNNNPEKVKEIIEQVAKDVEGNVTYNGTDLLYKDAAGADQVINLDQLVKANETVTTLLANTDGTYTYKSENGTETIIDIPASVANNFETIVNNNPEKVKEIIEKVAKDVEGNVIYNGTELVYKDGNGDDQIINLDQLVKANETVTTLLANTDGTYTYKSENGTETIIDIPASVANNFETIVNNNPEKVKEIIEQVAKDVEGNVTYNGTDLVYKDGNGDDQVINLDQLVKANETVTTLLANTDGTYTYKSENGTETIIDIPASVANNFETIVNNNPEKVKEIIEQVAKDVEGNVTYNGTDLVYKDGNGDDQVINLDQLVKANETVTTLLANTDGTYTYKSENGTETIIDIPASVANNFETIVNNNPEKVKEIIEQVAKDVEGNVTYNGTDLLYKDAAGADQVVNLDQLVKANETVTTLLANTDGTYTYKSENGTETIIDIPASVANNFETIVNNNPEKVKEIIEKVAKDVEGNVIYNGTELVYKDGNGDDQVINLDQLVKANETVTTLLANTDGTYTYKSENGTETIIDIPASVANNFETIVNTNPEKVKEIIEKVAKDVEGNVTYNGMDLLYKDATGADQVINLDQLVKANETVTKLVDNHDGTYTYFNEKAIDVNGNPIENQGVVFKLNDGYSLIDMADYTITAALNKSYTYNQIVGQNIQSEGEWRYIPQSTVSFNDPIYRLNFRSDINKDEKRYIQLSSVLKTSFETINDFTVRQHSAAKIVVSIYINNQLIASYEDYLVLPLGGGDPLLSKYSKSINIDNLTLLETNNVLEIKAAVESSTFKKNGGNQDGNFANNDMKLLTFSINDISFQLFQK</sequence>
<evidence type="ECO:0000256" key="1">
    <source>
        <dbReference type="SAM" id="SignalP"/>
    </source>
</evidence>
<feature type="signal peptide" evidence="1">
    <location>
        <begin position="1"/>
        <end position="19"/>
    </location>
</feature>
<name>A0A9Q7E9R7_MYROD</name>
<dbReference type="Proteomes" id="UP000596202">
    <property type="component" value="Chromosome"/>
</dbReference>
<keyword evidence="1" id="KW-0732">Signal</keyword>
<proteinExistence type="predicted"/>
<dbReference type="EMBL" id="CP068108">
    <property type="protein sequence ID" value="QQU01502.1"/>
    <property type="molecule type" value="Genomic_DNA"/>
</dbReference>
<dbReference type="OrthoDB" id="1247310at2"/>
<gene>
    <name evidence="2" type="ORF">I6I88_07110</name>
</gene>
<feature type="chain" id="PRO_5040311031" evidence="1">
    <location>
        <begin position="20"/>
        <end position="2002"/>
    </location>
</feature>
<dbReference type="GeneID" id="93527419"/>
<evidence type="ECO:0000313" key="2">
    <source>
        <dbReference type="EMBL" id="QQU01502.1"/>
    </source>
</evidence>
<dbReference type="RefSeq" id="WP_115307103.1">
    <property type="nucleotide sequence ID" value="NZ_CP068108.1"/>
</dbReference>